<protein>
    <submittedName>
        <fullName evidence="3">Osmotin thaumatin-like protein</fullName>
    </submittedName>
</protein>
<reference evidence="3" key="1">
    <citation type="submission" date="2023-03" db="EMBL/GenBank/DDBJ databases">
        <title>Massive genome expansion in bonnet fungi (Mycena s.s.) driven by repeated elements and novel gene families across ecological guilds.</title>
        <authorList>
            <consortium name="Lawrence Berkeley National Laboratory"/>
            <person name="Harder C.B."/>
            <person name="Miyauchi S."/>
            <person name="Viragh M."/>
            <person name="Kuo A."/>
            <person name="Thoen E."/>
            <person name="Andreopoulos B."/>
            <person name="Lu D."/>
            <person name="Skrede I."/>
            <person name="Drula E."/>
            <person name="Henrissat B."/>
            <person name="Morin E."/>
            <person name="Kohler A."/>
            <person name="Barry K."/>
            <person name="LaButti K."/>
            <person name="Morin E."/>
            <person name="Salamov A."/>
            <person name="Lipzen A."/>
            <person name="Mereny Z."/>
            <person name="Hegedus B."/>
            <person name="Baldrian P."/>
            <person name="Stursova M."/>
            <person name="Weitz H."/>
            <person name="Taylor A."/>
            <person name="Grigoriev I.V."/>
            <person name="Nagy L.G."/>
            <person name="Martin F."/>
            <person name="Kauserud H."/>
        </authorList>
    </citation>
    <scope>NUCLEOTIDE SEQUENCE</scope>
    <source>
        <strain evidence="3">CBHHK067</strain>
    </source>
</reference>
<dbReference type="SUPFAM" id="SSF49870">
    <property type="entry name" value="Osmotin, thaumatin-like protein"/>
    <property type="match status" value="1"/>
</dbReference>
<dbReference type="PANTHER" id="PTHR31013:SF2">
    <property type="entry name" value="THAUMATIN-LIKE PROTEIN"/>
    <property type="match status" value="1"/>
</dbReference>
<dbReference type="Gene3D" id="2.60.110.10">
    <property type="entry name" value="Thaumatin"/>
    <property type="match status" value="1"/>
</dbReference>
<dbReference type="Proteomes" id="UP001221757">
    <property type="component" value="Unassembled WGS sequence"/>
</dbReference>
<dbReference type="EMBL" id="JARKIE010000350">
    <property type="protein sequence ID" value="KAJ7652278.1"/>
    <property type="molecule type" value="Genomic_DNA"/>
</dbReference>
<dbReference type="PROSITE" id="PS51367">
    <property type="entry name" value="THAUMATIN_2"/>
    <property type="match status" value="1"/>
</dbReference>
<sequence length="175" mass="17630">MFAQAASFFTVLVASATALCSSTTVSVFNNCTQQVDPAFTPQILLGGVPTGGFPLAAHLTQVVTFPANYSGRAWGRTGCNAQGVCATGQCFTGGENCTSPAPAGPTLAQFTINGFSSLDFFNPTSGEGFNLPVTIKPDSACSTAPVSCTAANNVGPGCGATSTCPTGVGYTIQFC</sequence>
<feature type="signal peptide" evidence="2">
    <location>
        <begin position="1"/>
        <end position="18"/>
    </location>
</feature>
<keyword evidence="2" id="KW-0732">Signal</keyword>
<dbReference type="AlphaFoldDB" id="A0AAD7CLM4"/>
<feature type="disulfide bond" evidence="1">
    <location>
        <begin position="90"/>
        <end position="97"/>
    </location>
</feature>
<comment type="caution">
    <text evidence="3">The sequence shown here is derived from an EMBL/GenBank/DDBJ whole genome shotgun (WGS) entry which is preliminary data.</text>
</comment>
<proteinExistence type="predicted"/>
<gene>
    <name evidence="3" type="ORF">B0H17DRAFT_1163669</name>
</gene>
<feature type="chain" id="PRO_5042105435" evidence="2">
    <location>
        <begin position="19"/>
        <end position="175"/>
    </location>
</feature>
<dbReference type="SMART" id="SM00205">
    <property type="entry name" value="THN"/>
    <property type="match status" value="1"/>
</dbReference>
<keyword evidence="4" id="KW-1185">Reference proteome</keyword>
<dbReference type="InterPro" id="IPR001938">
    <property type="entry name" value="Thaumatin"/>
</dbReference>
<name>A0AAD7CLM4_MYCRO</name>
<dbReference type="PANTHER" id="PTHR31013">
    <property type="entry name" value="THAUMATIN FAMILY PROTEIN-RELATED"/>
    <property type="match status" value="1"/>
</dbReference>
<evidence type="ECO:0000256" key="1">
    <source>
        <dbReference type="PIRSR" id="PIRSR002703-1"/>
    </source>
</evidence>
<dbReference type="PRINTS" id="PR00347">
    <property type="entry name" value="THAUMATIN"/>
</dbReference>
<organism evidence="3 4">
    <name type="scientific">Mycena rosella</name>
    <name type="common">Pink bonnet</name>
    <name type="synonym">Agaricus rosellus</name>
    <dbReference type="NCBI Taxonomy" id="1033263"/>
    <lineage>
        <taxon>Eukaryota</taxon>
        <taxon>Fungi</taxon>
        <taxon>Dikarya</taxon>
        <taxon>Basidiomycota</taxon>
        <taxon>Agaricomycotina</taxon>
        <taxon>Agaricomycetes</taxon>
        <taxon>Agaricomycetidae</taxon>
        <taxon>Agaricales</taxon>
        <taxon>Marasmiineae</taxon>
        <taxon>Mycenaceae</taxon>
        <taxon>Mycena</taxon>
    </lineage>
</organism>
<evidence type="ECO:0000313" key="3">
    <source>
        <dbReference type="EMBL" id="KAJ7652278.1"/>
    </source>
</evidence>
<evidence type="ECO:0000256" key="2">
    <source>
        <dbReference type="SAM" id="SignalP"/>
    </source>
</evidence>
<dbReference type="PIRSF" id="PIRSF002703">
    <property type="entry name" value="Thaumatin"/>
    <property type="match status" value="1"/>
</dbReference>
<dbReference type="Pfam" id="PF00314">
    <property type="entry name" value="Thaumatin"/>
    <property type="match status" value="1"/>
</dbReference>
<dbReference type="InterPro" id="IPR037176">
    <property type="entry name" value="Osmotin/thaumatin-like_sf"/>
</dbReference>
<accession>A0AAD7CLM4</accession>
<feature type="disulfide bond" evidence="1">
    <location>
        <begin position="79"/>
        <end position="85"/>
    </location>
</feature>
<evidence type="ECO:0000313" key="4">
    <source>
        <dbReference type="Proteomes" id="UP001221757"/>
    </source>
</evidence>
<keyword evidence="1" id="KW-1015">Disulfide bond</keyword>